<dbReference type="ExpressionAtlas" id="A0A0Q3GFZ7">
    <property type="expression patterns" value="baseline"/>
</dbReference>
<reference evidence="9 10" key="1">
    <citation type="journal article" date="2010" name="Nature">
        <title>Genome sequencing and analysis of the model grass Brachypodium distachyon.</title>
        <authorList>
            <consortium name="International Brachypodium Initiative"/>
        </authorList>
    </citation>
    <scope>NUCLEOTIDE SEQUENCE [LARGE SCALE GENOMIC DNA]</scope>
    <source>
        <strain evidence="9">Bd21</strain>
        <strain evidence="10">cv. Bd21</strain>
    </source>
</reference>
<dbReference type="GO" id="GO:0016020">
    <property type="term" value="C:membrane"/>
    <property type="evidence" value="ECO:0007669"/>
    <property type="project" value="UniProtKB-SubCell"/>
</dbReference>
<sequence>MGTRMTIPQRLPVALSSAFLEWILMLLLFIDAVYSFLVTKFARLCKLPVPCPFCSRLDHVLGNEEPCFYRELICKTHKSEISSLAFCRLHQKLAGVESMCEGCSSSSLAADEKPNNDDNTDEPKDAGDAFDSNRGDNDVIHSPLTRICSCCAERFEQRSISLFSRKIGELKPAEPANSPMICTDYSVSGRLDESLEAKDIYHQSDHTSHERYSGLQTTSDSKVEVPCADDGSHSHPHEAYDMETDLLVDSVVEKPVLPCPEVIKSSQGNVQKEDKVTYTGDISSAYPVLDDHDPDNVISASEMEAKHRSPERRASLHDPPIAIEELCLEDATIPQIPVVSIGVLPKIIGETETCVRKSERSVDPYISQLAIPEQHYAFSGDKNIKDNLEEACGSEITVISSGVFHQRSALTNDLDTSEPVDQDSQHSASEDRYLKDNVGDNHVLQVSADLETLVEVEGHPKEAEPIGDTGMHVLTSQDPSNADFEDMITKDFTEEAHIPPVAARSSGEVSQGLDAIEENPQTSETIDERRPSLSTQISMNEAYNLAIGIKGSLPSPTLTDVILGKGSCSSVNEELRLLLSQLSASRGLEATWVDPGPSPRAYGRGDDLIVQNITKRISIERNVSGLESLDGSIISEMEGESTIDRLRRQIDLDRKSIHLLCRELEEERNAAAIAASQALAMITRLQDEKAAMQMEASHYQRMMDEQAEYDSQALVEANELLAQREQQVEELEAELENYRTKFGDGGPTEKQDTQVPLKEQNTTTSFLEHERSYIAECLRKLEHKLQLYSNSTFTDLSNSDAIEYDLSDKMLDTLQCQKSSRETRDPVPLVKESQSPTMNGEIDVSTFQEEISNLHKRLKTLEGDRDFLEHSINSLRNGKEGVLFIREIACNLRQLRGIAIDR</sequence>
<feature type="domain" description="GTD-binding" evidence="8">
    <location>
        <begin position="641"/>
        <end position="739"/>
    </location>
</feature>
<dbReference type="PROSITE" id="PS51775">
    <property type="entry name" value="GTD_BINDING"/>
    <property type="match status" value="1"/>
</dbReference>
<keyword evidence="2 7" id="KW-0812">Transmembrane</keyword>
<dbReference type="RefSeq" id="XP_010232415.1">
    <property type="nucleotide sequence ID" value="XM_010234113.3"/>
</dbReference>
<evidence type="ECO:0000313" key="11">
    <source>
        <dbReference type="Proteomes" id="UP000008810"/>
    </source>
</evidence>
<proteinExistence type="predicted"/>
<evidence type="ECO:0000256" key="5">
    <source>
        <dbReference type="SAM" id="Coils"/>
    </source>
</evidence>
<evidence type="ECO:0000256" key="4">
    <source>
        <dbReference type="ARBA" id="ARBA00023136"/>
    </source>
</evidence>
<dbReference type="InterPro" id="IPR039306">
    <property type="entry name" value="MYOB"/>
</dbReference>
<feature type="region of interest" description="Disordered" evidence="6">
    <location>
        <begin position="203"/>
        <end position="234"/>
    </location>
</feature>
<accession>A0A0Q3GFZ7</accession>
<keyword evidence="4 7" id="KW-0472">Membrane</keyword>
<dbReference type="Gramene" id="KQK10016">
    <property type="protein sequence ID" value="KQK10016"/>
    <property type="gene ID" value="BRADI_2g51510v3"/>
</dbReference>
<dbReference type="EnsemblPlants" id="KQK10016">
    <property type="protein sequence ID" value="KQK10016"/>
    <property type="gene ID" value="BRADI_2g51510v3"/>
</dbReference>
<protein>
    <recommendedName>
        <fullName evidence="8">GTD-binding domain-containing protein</fullName>
    </recommendedName>
</protein>
<keyword evidence="11" id="KW-1185">Reference proteome</keyword>
<dbReference type="PANTHER" id="PTHR31448">
    <property type="entry name" value="MYOSIN-BINDING PROTEIN 2"/>
    <property type="match status" value="1"/>
</dbReference>
<feature type="transmembrane region" description="Helical" evidence="7">
    <location>
        <begin position="12"/>
        <end position="37"/>
    </location>
</feature>
<dbReference type="InterPro" id="IPR007656">
    <property type="entry name" value="GTD-bd"/>
</dbReference>
<reference evidence="10" key="3">
    <citation type="submission" date="2018-08" db="UniProtKB">
        <authorList>
            <consortium name="EnsemblPlants"/>
        </authorList>
    </citation>
    <scope>IDENTIFICATION</scope>
    <source>
        <strain evidence="10">cv. Bd21</strain>
    </source>
</reference>
<feature type="compositionally biased region" description="Basic and acidic residues" evidence="6">
    <location>
        <begin position="110"/>
        <end position="135"/>
    </location>
</feature>
<dbReference type="OrthoDB" id="1047602at2759"/>
<keyword evidence="3 7" id="KW-1133">Transmembrane helix</keyword>
<dbReference type="EMBL" id="CM000881">
    <property type="protein sequence ID" value="KQK10016.1"/>
    <property type="molecule type" value="Genomic_DNA"/>
</dbReference>
<feature type="region of interest" description="Disordered" evidence="6">
    <location>
        <begin position="411"/>
        <end position="433"/>
    </location>
</feature>
<feature type="region of interest" description="Disordered" evidence="6">
    <location>
        <begin position="107"/>
        <end position="135"/>
    </location>
</feature>
<feature type="compositionally biased region" description="Basic and acidic residues" evidence="6">
    <location>
        <begin position="203"/>
        <end position="212"/>
    </location>
</feature>
<dbReference type="GO" id="GO:0080115">
    <property type="term" value="F:myosin XI tail binding"/>
    <property type="evidence" value="ECO:0007669"/>
    <property type="project" value="UniProtKB-ARBA"/>
</dbReference>
<feature type="coiled-coil region" evidence="5">
    <location>
        <begin position="844"/>
        <end position="871"/>
    </location>
</feature>
<organism evidence="9">
    <name type="scientific">Brachypodium distachyon</name>
    <name type="common">Purple false brome</name>
    <name type="synonym">Trachynia distachya</name>
    <dbReference type="NCBI Taxonomy" id="15368"/>
    <lineage>
        <taxon>Eukaryota</taxon>
        <taxon>Viridiplantae</taxon>
        <taxon>Streptophyta</taxon>
        <taxon>Embryophyta</taxon>
        <taxon>Tracheophyta</taxon>
        <taxon>Spermatophyta</taxon>
        <taxon>Magnoliopsida</taxon>
        <taxon>Liliopsida</taxon>
        <taxon>Poales</taxon>
        <taxon>Poaceae</taxon>
        <taxon>BOP clade</taxon>
        <taxon>Pooideae</taxon>
        <taxon>Stipodae</taxon>
        <taxon>Brachypodieae</taxon>
        <taxon>Brachypodium</taxon>
    </lineage>
</organism>
<evidence type="ECO:0000313" key="9">
    <source>
        <dbReference type="EMBL" id="KQK10016.1"/>
    </source>
</evidence>
<evidence type="ECO:0000313" key="10">
    <source>
        <dbReference type="EnsemblPlants" id="KQK10016"/>
    </source>
</evidence>
<name>A0A0Q3GFZ7_BRADI</name>
<keyword evidence="5" id="KW-0175">Coiled coil</keyword>
<comment type="subcellular location">
    <subcellularLocation>
        <location evidence="1">Membrane</location>
        <topology evidence="1">Single-pass membrane protein</topology>
    </subcellularLocation>
</comment>
<dbReference type="GeneID" id="100821308"/>
<feature type="coiled-coil region" evidence="5">
    <location>
        <begin position="675"/>
        <end position="741"/>
    </location>
</feature>
<evidence type="ECO:0000256" key="6">
    <source>
        <dbReference type="SAM" id="MobiDB-lite"/>
    </source>
</evidence>
<dbReference type="Proteomes" id="UP000008810">
    <property type="component" value="Chromosome 2"/>
</dbReference>
<evidence type="ECO:0000256" key="3">
    <source>
        <dbReference type="ARBA" id="ARBA00022989"/>
    </source>
</evidence>
<evidence type="ECO:0000256" key="7">
    <source>
        <dbReference type="SAM" id="Phobius"/>
    </source>
</evidence>
<evidence type="ECO:0000259" key="8">
    <source>
        <dbReference type="PROSITE" id="PS51775"/>
    </source>
</evidence>
<dbReference type="PANTHER" id="PTHR31448:SF32">
    <property type="entry name" value="MYOSIN-BINDING PROTEIN 1"/>
    <property type="match status" value="1"/>
</dbReference>
<dbReference type="STRING" id="15368.A0A0Q3GFZ7"/>
<dbReference type="Pfam" id="PF04576">
    <property type="entry name" value="Zein-binding"/>
    <property type="match status" value="1"/>
</dbReference>
<evidence type="ECO:0000256" key="1">
    <source>
        <dbReference type="ARBA" id="ARBA00004167"/>
    </source>
</evidence>
<evidence type="ECO:0000256" key="2">
    <source>
        <dbReference type="ARBA" id="ARBA00022692"/>
    </source>
</evidence>
<reference evidence="9" key="2">
    <citation type="submission" date="2017-06" db="EMBL/GenBank/DDBJ databases">
        <title>WGS assembly of Brachypodium distachyon.</title>
        <authorList>
            <consortium name="The International Brachypodium Initiative"/>
            <person name="Lucas S."/>
            <person name="Harmon-Smith M."/>
            <person name="Lail K."/>
            <person name="Tice H."/>
            <person name="Grimwood J."/>
            <person name="Bruce D."/>
            <person name="Barry K."/>
            <person name="Shu S."/>
            <person name="Lindquist E."/>
            <person name="Wang M."/>
            <person name="Pitluck S."/>
            <person name="Vogel J.P."/>
            <person name="Garvin D.F."/>
            <person name="Mockler T.C."/>
            <person name="Schmutz J."/>
            <person name="Rokhsar D."/>
            <person name="Bevan M.W."/>
        </authorList>
    </citation>
    <scope>NUCLEOTIDE SEQUENCE</scope>
    <source>
        <strain evidence="9">Bd21</strain>
    </source>
</reference>
<gene>
    <name evidence="10" type="primary">LOC100821308</name>
    <name evidence="9" type="ORF">BRADI_2g51510v3</name>
</gene>
<dbReference type="AlphaFoldDB" id="A0A0Q3GFZ7"/>